<evidence type="ECO:0008006" key="4">
    <source>
        <dbReference type="Google" id="ProtNLM"/>
    </source>
</evidence>
<evidence type="ECO:0000256" key="1">
    <source>
        <dbReference type="SAM" id="MobiDB-lite"/>
    </source>
</evidence>
<feature type="region of interest" description="Disordered" evidence="1">
    <location>
        <begin position="22"/>
        <end position="41"/>
    </location>
</feature>
<dbReference type="Proteomes" id="UP000235672">
    <property type="component" value="Unassembled WGS sequence"/>
</dbReference>
<organism evidence="2 3">
    <name type="scientific">Hyaloscypha hepaticicola</name>
    <dbReference type="NCBI Taxonomy" id="2082293"/>
    <lineage>
        <taxon>Eukaryota</taxon>
        <taxon>Fungi</taxon>
        <taxon>Dikarya</taxon>
        <taxon>Ascomycota</taxon>
        <taxon>Pezizomycotina</taxon>
        <taxon>Leotiomycetes</taxon>
        <taxon>Helotiales</taxon>
        <taxon>Hyaloscyphaceae</taxon>
        <taxon>Hyaloscypha</taxon>
    </lineage>
</organism>
<name>A0A2J6PRP6_9HELO</name>
<feature type="compositionally biased region" description="Low complexity" evidence="1">
    <location>
        <begin position="85"/>
        <end position="94"/>
    </location>
</feature>
<gene>
    <name evidence="2" type="ORF">NA56DRAFT_649272</name>
</gene>
<protein>
    <recommendedName>
        <fullName evidence="4">C2H2-type domain-containing protein</fullName>
    </recommendedName>
</protein>
<sequence length="481" mass="53308">MPAYVSDNLHSRIQLLEADQYAERSSNDSALSDGESTDTESAWMSDGSGIYLLGEDHPFNLIKPIVVLEGLLAYQNAKQRAQAGSSTSATSDTSNLALGAEDGITTVSKKRGRNNQDGSEEAGDSEDDERLPAKRRRTSKRAAGHQLSFACPFAKKSPLKYRGCYAYVLRRVRDVKQHLSRFHQLPIYCPRCTDTFEAEDERDEHIRASSCLVQHETITFEGVTRAQKILLGQRVSAKMTSSDQWFTIFDILFPGHTPRPKCAFINTELSIELEAFQDLMYAEGPRLISSAIRSSGLDITAMENVEDDSTVLLQSAIQEGLQQVFQQWSANMPSIEQESMDSKNTTTDGSSTSPACPGIQGSELSRSSSKTLVEDIQERNATTKQNLSFREYARNQEHALPQGMFASSKDMVADAFTLLPSNTNQIRNADIQPVIPNEDVIEDAAHFGSLATKSWGVSEVDIFESNYLWNLDPAFDEARGM</sequence>
<proteinExistence type="predicted"/>
<feature type="region of interest" description="Disordered" evidence="1">
    <location>
        <begin position="83"/>
        <end position="141"/>
    </location>
</feature>
<feature type="compositionally biased region" description="Polar residues" evidence="1">
    <location>
        <begin position="336"/>
        <end position="354"/>
    </location>
</feature>
<reference evidence="2 3" key="1">
    <citation type="submission" date="2016-05" db="EMBL/GenBank/DDBJ databases">
        <title>A degradative enzymes factory behind the ericoid mycorrhizal symbiosis.</title>
        <authorList>
            <consortium name="DOE Joint Genome Institute"/>
            <person name="Martino E."/>
            <person name="Morin E."/>
            <person name="Grelet G."/>
            <person name="Kuo A."/>
            <person name="Kohler A."/>
            <person name="Daghino S."/>
            <person name="Barry K."/>
            <person name="Choi C."/>
            <person name="Cichocki N."/>
            <person name="Clum A."/>
            <person name="Copeland A."/>
            <person name="Hainaut M."/>
            <person name="Haridas S."/>
            <person name="Labutti K."/>
            <person name="Lindquist E."/>
            <person name="Lipzen A."/>
            <person name="Khouja H.-R."/>
            <person name="Murat C."/>
            <person name="Ohm R."/>
            <person name="Olson A."/>
            <person name="Spatafora J."/>
            <person name="Veneault-Fourrey C."/>
            <person name="Henrissat B."/>
            <person name="Grigoriev I."/>
            <person name="Martin F."/>
            <person name="Perotto S."/>
        </authorList>
    </citation>
    <scope>NUCLEOTIDE SEQUENCE [LARGE SCALE GENOMIC DNA]</scope>
    <source>
        <strain evidence="2 3">UAMH 7357</strain>
    </source>
</reference>
<feature type="compositionally biased region" description="Polar residues" evidence="1">
    <location>
        <begin position="362"/>
        <end position="371"/>
    </location>
</feature>
<dbReference type="PANTHER" id="PTHR38166">
    <property type="entry name" value="C2H2-TYPE DOMAIN-CONTAINING PROTEIN-RELATED"/>
    <property type="match status" value="1"/>
</dbReference>
<dbReference type="OrthoDB" id="3521097at2759"/>
<accession>A0A2J6PRP6</accession>
<dbReference type="STRING" id="1745343.A0A2J6PRP6"/>
<feature type="compositionally biased region" description="Acidic residues" evidence="1">
    <location>
        <begin position="118"/>
        <end position="129"/>
    </location>
</feature>
<dbReference type="PANTHER" id="PTHR38166:SF1">
    <property type="entry name" value="C2H2-TYPE DOMAIN-CONTAINING PROTEIN"/>
    <property type="match status" value="1"/>
</dbReference>
<dbReference type="EMBL" id="KZ613504">
    <property type="protein sequence ID" value="PMD16710.1"/>
    <property type="molecule type" value="Genomic_DNA"/>
</dbReference>
<keyword evidence="3" id="KW-1185">Reference proteome</keyword>
<evidence type="ECO:0000313" key="3">
    <source>
        <dbReference type="Proteomes" id="UP000235672"/>
    </source>
</evidence>
<dbReference type="AlphaFoldDB" id="A0A2J6PRP6"/>
<evidence type="ECO:0000313" key="2">
    <source>
        <dbReference type="EMBL" id="PMD16710.1"/>
    </source>
</evidence>
<feature type="region of interest" description="Disordered" evidence="1">
    <location>
        <begin position="336"/>
        <end position="372"/>
    </location>
</feature>